<dbReference type="EMBL" id="BARV01039368">
    <property type="protein sequence ID" value="GAI56559.1"/>
    <property type="molecule type" value="Genomic_DNA"/>
</dbReference>
<dbReference type="Gene3D" id="3.90.550.10">
    <property type="entry name" value="Spore Coat Polysaccharide Biosynthesis Protein SpsA, Chain A"/>
    <property type="match status" value="1"/>
</dbReference>
<name>X1RM11_9ZZZZ</name>
<dbReference type="InterPro" id="IPR029044">
    <property type="entry name" value="Nucleotide-diphossugar_trans"/>
</dbReference>
<organism evidence="2">
    <name type="scientific">marine sediment metagenome</name>
    <dbReference type="NCBI Taxonomy" id="412755"/>
    <lineage>
        <taxon>unclassified sequences</taxon>
        <taxon>metagenomes</taxon>
        <taxon>ecological metagenomes</taxon>
    </lineage>
</organism>
<evidence type="ECO:0000259" key="1">
    <source>
        <dbReference type="Pfam" id="PF00535"/>
    </source>
</evidence>
<dbReference type="PANTHER" id="PTHR48090">
    <property type="entry name" value="UNDECAPRENYL-PHOSPHATE 4-DEOXY-4-FORMAMIDO-L-ARABINOSE TRANSFERASE-RELATED"/>
    <property type="match status" value="1"/>
</dbReference>
<dbReference type="CDD" id="cd04179">
    <property type="entry name" value="DPM_DPG-synthase_like"/>
    <property type="match status" value="1"/>
</dbReference>
<proteinExistence type="predicted"/>
<feature type="domain" description="Glycosyltransferase 2-like" evidence="1">
    <location>
        <begin position="10"/>
        <end position="124"/>
    </location>
</feature>
<dbReference type="SUPFAM" id="SSF53448">
    <property type="entry name" value="Nucleotide-diphospho-sugar transferases"/>
    <property type="match status" value="1"/>
</dbReference>
<gene>
    <name evidence="2" type="ORF">S06H3_60363</name>
</gene>
<accession>X1RM11</accession>
<dbReference type="PANTHER" id="PTHR48090:SF7">
    <property type="entry name" value="RFBJ PROTEIN"/>
    <property type="match status" value="1"/>
</dbReference>
<protein>
    <recommendedName>
        <fullName evidence="1">Glycosyltransferase 2-like domain-containing protein</fullName>
    </recommendedName>
</protein>
<dbReference type="InterPro" id="IPR001173">
    <property type="entry name" value="Glyco_trans_2-like"/>
</dbReference>
<dbReference type="Pfam" id="PF00535">
    <property type="entry name" value="Glycos_transf_2"/>
    <property type="match status" value="1"/>
</dbReference>
<feature type="non-terminal residue" evidence="2">
    <location>
        <position position="143"/>
    </location>
</feature>
<sequence length="143" mass="15908">MNERVKDKFSIVIPVYNEEPTVAQVLSEIIEHYGDSEIIVVDDGSTDGTRDKLEKFDMKIITHKENKGYGAALKTGIKKASNDIIVTIDADGEHSIKDINLLFSNGASFPMVVGKRTNHIKDKLWKTIGKKMLKHISNLALGL</sequence>
<dbReference type="InterPro" id="IPR050256">
    <property type="entry name" value="Glycosyltransferase_2"/>
</dbReference>
<comment type="caution">
    <text evidence="2">The sequence shown here is derived from an EMBL/GenBank/DDBJ whole genome shotgun (WGS) entry which is preliminary data.</text>
</comment>
<reference evidence="2" key="1">
    <citation type="journal article" date="2014" name="Front. Microbiol.">
        <title>High frequency of phylogenetically diverse reductive dehalogenase-homologous genes in deep subseafloor sedimentary metagenomes.</title>
        <authorList>
            <person name="Kawai M."/>
            <person name="Futagami T."/>
            <person name="Toyoda A."/>
            <person name="Takaki Y."/>
            <person name="Nishi S."/>
            <person name="Hori S."/>
            <person name="Arai W."/>
            <person name="Tsubouchi T."/>
            <person name="Morono Y."/>
            <person name="Uchiyama I."/>
            <person name="Ito T."/>
            <person name="Fujiyama A."/>
            <person name="Inagaki F."/>
            <person name="Takami H."/>
        </authorList>
    </citation>
    <scope>NUCLEOTIDE SEQUENCE</scope>
    <source>
        <strain evidence="2">Expedition CK06-06</strain>
    </source>
</reference>
<evidence type="ECO:0000313" key="2">
    <source>
        <dbReference type="EMBL" id="GAI56559.1"/>
    </source>
</evidence>
<dbReference type="AlphaFoldDB" id="X1RM11"/>